<dbReference type="InterPro" id="IPR036318">
    <property type="entry name" value="FAD-bd_PCMH-like_sf"/>
</dbReference>
<dbReference type="AlphaFoldDB" id="A0AA96WDZ1"/>
<evidence type="ECO:0000313" key="6">
    <source>
        <dbReference type="EMBL" id="WNZ23368.1"/>
    </source>
</evidence>
<dbReference type="InterPro" id="IPR016171">
    <property type="entry name" value="Vanillyl_alc_oxidase_C-sub2"/>
</dbReference>
<accession>A0AA96WDZ1</accession>
<dbReference type="InterPro" id="IPR016164">
    <property type="entry name" value="FAD-linked_Oxase-like_C"/>
</dbReference>
<dbReference type="EMBL" id="CP053586">
    <property type="protein sequence ID" value="WNZ23368.1"/>
    <property type="molecule type" value="Genomic_DNA"/>
</dbReference>
<dbReference type="PANTHER" id="PTHR11748:SF103">
    <property type="entry name" value="GLYCOLATE OXIDASE SUBUNIT GLCE"/>
    <property type="match status" value="1"/>
</dbReference>
<dbReference type="Pfam" id="PF02913">
    <property type="entry name" value="FAD-oxidase_C"/>
    <property type="match status" value="1"/>
</dbReference>
<dbReference type="PROSITE" id="PS51387">
    <property type="entry name" value="FAD_PCMH"/>
    <property type="match status" value="1"/>
</dbReference>
<dbReference type="Gene3D" id="1.10.45.10">
    <property type="entry name" value="Vanillyl-alcohol Oxidase, Chain A, domain 4"/>
    <property type="match status" value="1"/>
</dbReference>
<dbReference type="Pfam" id="PF01565">
    <property type="entry name" value="FAD_binding_4"/>
    <property type="match status" value="1"/>
</dbReference>
<comment type="cofactor">
    <cofactor evidence="1">
        <name>FAD</name>
        <dbReference type="ChEBI" id="CHEBI:57692"/>
    </cofactor>
</comment>
<dbReference type="InterPro" id="IPR006094">
    <property type="entry name" value="Oxid_FAD_bind_N"/>
</dbReference>
<dbReference type="SUPFAM" id="SSF55103">
    <property type="entry name" value="FAD-linked oxidases, C-terminal domain"/>
    <property type="match status" value="1"/>
</dbReference>
<reference evidence="6" key="1">
    <citation type="submission" date="2020-05" db="EMBL/GenBank/DDBJ databases">
        <authorList>
            <person name="Zhu T."/>
            <person name="Keshari N."/>
            <person name="Lu X."/>
        </authorList>
    </citation>
    <scope>NUCLEOTIDE SEQUENCE</scope>
    <source>
        <strain evidence="6">NK1-12</strain>
    </source>
</reference>
<organism evidence="6">
    <name type="scientific">Leptolyngbya sp. NK1-12</name>
    <dbReference type="NCBI Taxonomy" id="2547451"/>
    <lineage>
        <taxon>Bacteria</taxon>
        <taxon>Bacillati</taxon>
        <taxon>Cyanobacteriota</taxon>
        <taxon>Cyanophyceae</taxon>
        <taxon>Leptolyngbyales</taxon>
        <taxon>Leptolyngbyaceae</taxon>
        <taxon>Leptolyngbya group</taxon>
        <taxon>Leptolyngbya</taxon>
    </lineage>
</organism>
<dbReference type="InterPro" id="IPR016166">
    <property type="entry name" value="FAD-bd_PCMH"/>
</dbReference>
<feature type="domain" description="FAD-binding PCMH-type" evidence="5">
    <location>
        <begin position="36"/>
        <end position="215"/>
    </location>
</feature>
<keyword evidence="3" id="KW-0274">FAD</keyword>
<sequence>MSLIAQKLESILGPSAVVPWEAFAPDLKAQISLAAPKATIKCAVYPSSPEELAEVLTCADRNGWQMLPCGSGSKLHWGGVAEDVQLVVSTAKLNRLLDHASSDMTVTAEAGLRLADLQTTLNTTGQFLAVDPAYPHQASLGGVVATADTGALRQRYGGVRDMLIGISFVRSDGKLAKAGGKVVKNVAGYDLMKLFTGSYGTLGILTQATFRIYPLPPASQTMLLIGEASALSQATAALLASALTPTAIAILTPATVAALQLGRAMGLLVRFQSIEVSVAQQSEQLTQLAERLGLQAISIHSAEEADLWQRLREQIDSAPSEAAITCKIGVEPNRAVATLDQIQQMTDGLGVIHAGSGLGTIKLTEATSAMVLNLRQICQSQGGFLSIQAAPLLLKQALDVWGYPGNALAVMQRLKAQFDPKNLLNPHRFVGGI</sequence>
<evidence type="ECO:0000259" key="5">
    <source>
        <dbReference type="PROSITE" id="PS51387"/>
    </source>
</evidence>
<dbReference type="InterPro" id="IPR004113">
    <property type="entry name" value="FAD-bd_oxidored_4_C"/>
</dbReference>
<dbReference type="PANTHER" id="PTHR11748">
    <property type="entry name" value="D-LACTATE DEHYDROGENASE"/>
    <property type="match status" value="1"/>
</dbReference>
<keyword evidence="4" id="KW-0560">Oxidoreductase</keyword>
<keyword evidence="2" id="KW-0285">Flavoprotein</keyword>
<protein>
    <submittedName>
        <fullName evidence="6">FAD-binding oxidoreductase</fullName>
    </submittedName>
</protein>
<evidence type="ECO:0000256" key="1">
    <source>
        <dbReference type="ARBA" id="ARBA00001974"/>
    </source>
</evidence>
<dbReference type="InterPro" id="IPR016169">
    <property type="entry name" value="FAD-bd_PCMH_sub2"/>
</dbReference>
<proteinExistence type="predicted"/>
<dbReference type="RefSeq" id="WP_316435008.1">
    <property type="nucleotide sequence ID" value="NZ_CP053586.1"/>
</dbReference>
<evidence type="ECO:0000256" key="4">
    <source>
        <dbReference type="ARBA" id="ARBA00023002"/>
    </source>
</evidence>
<evidence type="ECO:0000256" key="2">
    <source>
        <dbReference type="ARBA" id="ARBA00022630"/>
    </source>
</evidence>
<gene>
    <name evidence="6" type="ORF">HJG54_11215</name>
</gene>
<dbReference type="SUPFAM" id="SSF56176">
    <property type="entry name" value="FAD-binding/transporter-associated domain-like"/>
    <property type="match status" value="1"/>
</dbReference>
<dbReference type="GO" id="GO:0071949">
    <property type="term" value="F:FAD binding"/>
    <property type="evidence" value="ECO:0007669"/>
    <property type="project" value="InterPro"/>
</dbReference>
<evidence type="ECO:0000256" key="3">
    <source>
        <dbReference type="ARBA" id="ARBA00022827"/>
    </source>
</evidence>
<name>A0AA96WDZ1_9CYAN</name>
<dbReference type="Gene3D" id="3.30.465.10">
    <property type="match status" value="1"/>
</dbReference>
<dbReference type="GO" id="GO:0016491">
    <property type="term" value="F:oxidoreductase activity"/>
    <property type="evidence" value="ECO:0007669"/>
    <property type="project" value="UniProtKB-KW"/>
</dbReference>